<protein>
    <submittedName>
        <fullName evidence="2">Phytanoyl-CoA dioxygenase family protein</fullName>
    </submittedName>
</protein>
<dbReference type="GO" id="GO:0016706">
    <property type="term" value="F:2-oxoglutarate-dependent dioxygenase activity"/>
    <property type="evidence" value="ECO:0007669"/>
    <property type="project" value="UniProtKB-ARBA"/>
</dbReference>
<proteinExistence type="predicted"/>
<dbReference type="GO" id="GO:0005506">
    <property type="term" value="F:iron ion binding"/>
    <property type="evidence" value="ECO:0007669"/>
    <property type="project" value="UniProtKB-ARBA"/>
</dbReference>
<organism evidence="2">
    <name type="scientific">Pseudomonas solani</name>
    <dbReference type="NCBI Taxonomy" id="2731552"/>
    <lineage>
        <taxon>Bacteria</taxon>
        <taxon>Pseudomonadati</taxon>
        <taxon>Pseudomonadota</taxon>
        <taxon>Gammaproteobacteria</taxon>
        <taxon>Pseudomonadales</taxon>
        <taxon>Pseudomonadaceae</taxon>
        <taxon>Pseudomonas</taxon>
    </lineage>
</organism>
<dbReference type="EMBL" id="CP158373">
    <property type="protein sequence ID" value="XBY66366.1"/>
    <property type="molecule type" value="Genomic_DNA"/>
</dbReference>
<dbReference type="Gene3D" id="2.60.120.620">
    <property type="entry name" value="q2cbj1_9rhob like domain"/>
    <property type="match status" value="1"/>
</dbReference>
<accession>A0AAU7Y7L5</accession>
<dbReference type="Pfam" id="PF05721">
    <property type="entry name" value="PhyH"/>
    <property type="match status" value="1"/>
</dbReference>
<dbReference type="InterPro" id="IPR008775">
    <property type="entry name" value="Phytyl_CoA_dOase-like"/>
</dbReference>
<gene>
    <name evidence="2" type="ORF">ABS648_11570</name>
</gene>
<dbReference type="AlphaFoldDB" id="A0AAU7Y7L5"/>
<keyword evidence="2" id="KW-0223">Dioxygenase</keyword>
<dbReference type="RefSeq" id="WP_350448277.1">
    <property type="nucleotide sequence ID" value="NZ_CP158373.1"/>
</dbReference>
<evidence type="ECO:0000256" key="1">
    <source>
        <dbReference type="ARBA" id="ARBA00001954"/>
    </source>
</evidence>
<dbReference type="PANTHER" id="PTHR20883">
    <property type="entry name" value="PHYTANOYL-COA DIOXYGENASE DOMAIN CONTAINING 1"/>
    <property type="match status" value="1"/>
</dbReference>
<keyword evidence="2" id="KW-0560">Oxidoreductase</keyword>
<dbReference type="PANTHER" id="PTHR20883:SF48">
    <property type="entry name" value="ECTOINE DIOXYGENASE"/>
    <property type="match status" value="1"/>
</dbReference>
<evidence type="ECO:0000313" key="2">
    <source>
        <dbReference type="EMBL" id="XBY66366.1"/>
    </source>
</evidence>
<dbReference type="SUPFAM" id="SSF51197">
    <property type="entry name" value="Clavaminate synthase-like"/>
    <property type="match status" value="1"/>
</dbReference>
<comment type="cofactor">
    <cofactor evidence="1">
        <name>Fe(2+)</name>
        <dbReference type="ChEBI" id="CHEBI:29033"/>
    </cofactor>
</comment>
<sequence>MSDYEEFARALRQTYQDNGFALIKQLLSPEVAQRLRKDMALLFEREPRYAGDIYDNPGLGDIRIDVFSRYPSVWKAIFDSEILAVLKILLGEDFALLPESALHRKGYGTWHKDTDSQQKAGHRFQWEPDCDIVQIAFYLQANTPEYGGGLEVIPGSHRVDMCWYEESQKGLRVLSEAGDMVIFNTRLDHKACWPVQPVPEGQEKYAVFFMASRNNDHARRYIDFIRGRPGYLFMDGFSYPAALQSLARQAGVNLLV</sequence>
<reference evidence="2" key="1">
    <citation type="submission" date="2023-08" db="EMBL/GenBank/DDBJ databases">
        <title>Increased levels of nutrients transform a symbiont into a lethal pathobiont.</title>
        <authorList>
            <person name="Lachnit T."/>
            <person name="Ulrich L."/>
            <person name="Willmer F.M."/>
            <person name="Hasenbein T."/>
            <person name="Steiner L.X."/>
            <person name="Wolters M."/>
            <person name="Herbst E.M."/>
            <person name="Deines P."/>
        </authorList>
    </citation>
    <scope>NUCLEOTIDE SEQUENCE</scope>
    <source>
        <strain evidence="2">T3</strain>
    </source>
</reference>
<name>A0AAU7Y7L5_9PSED</name>